<evidence type="ECO:0000256" key="6">
    <source>
        <dbReference type="ARBA" id="ARBA00023180"/>
    </source>
</evidence>
<evidence type="ECO:0000256" key="7">
    <source>
        <dbReference type="ARBA" id="ARBA00043952"/>
    </source>
</evidence>
<accession>A0AAN9TT76</accession>
<evidence type="ECO:0000256" key="8">
    <source>
        <dbReference type="ARBA" id="ARBA00045690"/>
    </source>
</evidence>
<dbReference type="InterPro" id="IPR001298">
    <property type="entry name" value="Filamin/ABP280_rpt"/>
</dbReference>
<dbReference type="InterPro" id="IPR014756">
    <property type="entry name" value="Ig_E-set"/>
</dbReference>
<dbReference type="Proteomes" id="UP001367676">
    <property type="component" value="Unassembled WGS sequence"/>
</dbReference>
<evidence type="ECO:0000256" key="5">
    <source>
        <dbReference type="ARBA" id="ARBA00022824"/>
    </source>
</evidence>
<dbReference type="SUPFAM" id="SSF81296">
    <property type="entry name" value="E set domains"/>
    <property type="match status" value="1"/>
</dbReference>
<feature type="domain" description="Glycosyl transferase CAP10" evidence="13">
    <location>
        <begin position="239"/>
        <end position="486"/>
    </location>
</feature>
<reference evidence="14 15" key="1">
    <citation type="submission" date="2024-03" db="EMBL/GenBank/DDBJ databases">
        <title>Adaptation during the transition from Ophiocordyceps entomopathogen to insect associate is accompanied by gene loss and intensified selection.</title>
        <authorList>
            <person name="Ward C.M."/>
            <person name="Onetto C.A."/>
            <person name="Borneman A.R."/>
        </authorList>
    </citation>
    <scope>NUCLEOTIDE SEQUENCE [LARGE SCALE GENOMIC DNA]</scope>
    <source>
        <strain evidence="14">AWRI1</strain>
        <tissue evidence="14">Single Adult Female</tissue>
    </source>
</reference>
<keyword evidence="6" id="KW-0325">Glycoprotein</keyword>
<evidence type="ECO:0000313" key="15">
    <source>
        <dbReference type="Proteomes" id="UP001367676"/>
    </source>
</evidence>
<dbReference type="InterPro" id="IPR013783">
    <property type="entry name" value="Ig-like_fold"/>
</dbReference>
<evidence type="ECO:0000256" key="3">
    <source>
        <dbReference type="ARBA" id="ARBA00022676"/>
    </source>
</evidence>
<dbReference type="Pfam" id="PF00630">
    <property type="entry name" value="Filamin"/>
    <property type="match status" value="1"/>
</dbReference>
<dbReference type="PROSITE" id="PS50194">
    <property type="entry name" value="FILAMIN_REPEAT"/>
    <property type="match status" value="1"/>
</dbReference>
<sequence length="516" mass="59696">MFFSGVKMKEIISIKLLIFYSAFLYFQIFSRADRSVKCSLTKVWGPGLDPENIVLPARYFFIEAVNENKVSLNKSPGSVFSVEIKGLSGKSCRIWKNILDRKDGSFIVRYKLYEPCPQISISVKCHGEDLPGFPFKFSGITYPDECSCKMYNNIDDWLSANDCSASHKQIINDLKPFSSINFEKIFHEAEQTLFKDPHKSSVCNYVIKNNEVYRTCYGQHTGFKMFVDAVLLSLTRKVNLPDLEILVNLGDWPLIEKKKNLDASKIIPLISWCGNDVTWDIVWPTYDITESSLENMGRVTLDMLSVQGNIDKVWEEKIPKLFWRGRDSSHERLKLIEIARQHSDLINASLTNFFFFRDLEAEYGPAMDRISFFKFFDFKYQLNLDGTVAAYRFPYLLVSDSLVFKQDSTYYEHFYSDLQAWKHFVPVKKDLSDLIEKIKWAISHDVDALNIVKTAQSYARSNLLPQQIFCYHLQLLKEYSKLQLNSSITVRPGMELVPQKESSVCDCNVSAHREEL</sequence>
<evidence type="ECO:0000256" key="1">
    <source>
        <dbReference type="ARBA" id="ARBA00004319"/>
    </source>
</evidence>
<comment type="pathway">
    <text evidence="7">Protein modification.</text>
</comment>
<evidence type="ECO:0000256" key="4">
    <source>
        <dbReference type="ARBA" id="ARBA00022729"/>
    </source>
</evidence>
<evidence type="ECO:0000256" key="2">
    <source>
        <dbReference type="ARBA" id="ARBA00006063"/>
    </source>
</evidence>
<evidence type="ECO:0000256" key="10">
    <source>
        <dbReference type="ARBA" id="ARBA00049246"/>
    </source>
</evidence>
<evidence type="ECO:0000256" key="11">
    <source>
        <dbReference type="PROSITE-ProRule" id="PRU00087"/>
    </source>
</evidence>
<keyword evidence="5" id="KW-0256">Endoplasmic reticulum</keyword>
<comment type="caution">
    <text evidence="14">The sequence shown here is derived from an EMBL/GenBank/DDBJ whole genome shotgun (WGS) entry which is preliminary data.</text>
</comment>
<organism evidence="14 15">
    <name type="scientific">Parthenolecanium corni</name>
    <dbReference type="NCBI Taxonomy" id="536013"/>
    <lineage>
        <taxon>Eukaryota</taxon>
        <taxon>Metazoa</taxon>
        <taxon>Ecdysozoa</taxon>
        <taxon>Arthropoda</taxon>
        <taxon>Hexapoda</taxon>
        <taxon>Insecta</taxon>
        <taxon>Pterygota</taxon>
        <taxon>Neoptera</taxon>
        <taxon>Paraneoptera</taxon>
        <taxon>Hemiptera</taxon>
        <taxon>Sternorrhyncha</taxon>
        <taxon>Coccoidea</taxon>
        <taxon>Coccidae</taxon>
        <taxon>Parthenolecanium</taxon>
    </lineage>
</organism>
<dbReference type="InterPro" id="IPR051091">
    <property type="entry name" value="O-Glucosyltr/Glycosyltrsf_90"/>
</dbReference>
<comment type="function">
    <text evidence="8">Protein O-glucosyltransferase. Catalyzes the reaction that attaches glucose through an O-glycosidic linkage to a conserved serine residue found in the consensus sequence C-X-S-X-[PA]-C in epidermal growth factor-like repeats. Regulates Notch signaling by glucosylating Notch in the ER, glucosylation is required for the correct folding and cleavage of Notch.</text>
</comment>
<evidence type="ECO:0000259" key="13">
    <source>
        <dbReference type="SMART" id="SM00672"/>
    </source>
</evidence>
<dbReference type="PANTHER" id="PTHR12203">
    <property type="entry name" value="KDEL LYS-ASP-GLU-LEU CONTAINING - RELATED"/>
    <property type="match status" value="1"/>
</dbReference>
<evidence type="ECO:0000256" key="9">
    <source>
        <dbReference type="ARBA" id="ARBA00047553"/>
    </source>
</evidence>
<feature type="transmembrane region" description="Helical" evidence="12">
    <location>
        <begin position="12"/>
        <end position="29"/>
    </location>
</feature>
<name>A0AAN9TT76_9HEMI</name>
<comment type="catalytic activity">
    <reaction evidence="10">
        <text>L-seryl-[EGF-like domain protein] + UDP-alpha-D-glucose = 3-O-(beta-D-glucosyl)-L-seryl-[EGF-like domain protein] + UDP + H(+)</text>
        <dbReference type="Rhea" id="RHEA:58116"/>
        <dbReference type="Rhea" id="RHEA-COMP:14610"/>
        <dbReference type="Rhea" id="RHEA-COMP:16010"/>
        <dbReference type="ChEBI" id="CHEBI:15378"/>
        <dbReference type="ChEBI" id="CHEBI:29999"/>
        <dbReference type="ChEBI" id="CHEBI:58223"/>
        <dbReference type="ChEBI" id="CHEBI:58885"/>
        <dbReference type="ChEBI" id="CHEBI:140576"/>
    </reaction>
</comment>
<evidence type="ECO:0000313" key="14">
    <source>
        <dbReference type="EMBL" id="KAK7590112.1"/>
    </source>
</evidence>
<comment type="catalytic activity">
    <reaction evidence="9">
        <text>L-seryl-[EGF-like domain protein] + UDP-alpha-D-xylose = 3-O-(beta-D-xylosyl)-L-seryl-[EGF-like domain protein] + UDP + H(+)</text>
        <dbReference type="Rhea" id="RHEA:62016"/>
        <dbReference type="Rhea" id="RHEA-COMP:16010"/>
        <dbReference type="Rhea" id="RHEA-COMP:16011"/>
        <dbReference type="ChEBI" id="CHEBI:15378"/>
        <dbReference type="ChEBI" id="CHEBI:29999"/>
        <dbReference type="ChEBI" id="CHEBI:57632"/>
        <dbReference type="ChEBI" id="CHEBI:58223"/>
        <dbReference type="ChEBI" id="CHEBI:132085"/>
    </reaction>
</comment>
<keyword evidence="12" id="KW-1133">Transmembrane helix</keyword>
<keyword evidence="15" id="KW-1185">Reference proteome</keyword>
<keyword evidence="12" id="KW-0812">Transmembrane</keyword>
<dbReference type="SMART" id="SM00557">
    <property type="entry name" value="IG_FLMN"/>
    <property type="match status" value="1"/>
</dbReference>
<dbReference type="SMART" id="SM00672">
    <property type="entry name" value="CAP10"/>
    <property type="match status" value="1"/>
</dbReference>
<protein>
    <recommendedName>
        <fullName evidence="13">Glycosyl transferase CAP10 domain-containing protein</fullName>
    </recommendedName>
</protein>
<dbReference type="EMBL" id="JBBCAQ010000022">
    <property type="protein sequence ID" value="KAK7590112.1"/>
    <property type="molecule type" value="Genomic_DNA"/>
</dbReference>
<dbReference type="InterPro" id="IPR006598">
    <property type="entry name" value="CAP10"/>
</dbReference>
<comment type="subcellular location">
    <subcellularLocation>
        <location evidence="1">Endoplasmic reticulum lumen</location>
    </subcellularLocation>
</comment>
<comment type="similarity">
    <text evidence="2">Belongs to the KDELC family.</text>
</comment>
<dbReference type="PANTHER" id="PTHR12203:SF122">
    <property type="entry name" value="GLYCOSYL TRANSFERASE CAP10 DOMAIN-CONTAINING PROTEIN"/>
    <property type="match status" value="1"/>
</dbReference>
<feature type="repeat" description="Filamin" evidence="11">
    <location>
        <begin position="33"/>
        <end position="139"/>
    </location>
</feature>
<keyword evidence="3" id="KW-0328">Glycosyltransferase</keyword>
<dbReference type="GO" id="GO:0005788">
    <property type="term" value="C:endoplasmic reticulum lumen"/>
    <property type="evidence" value="ECO:0007669"/>
    <property type="project" value="UniProtKB-SubCell"/>
</dbReference>
<dbReference type="InterPro" id="IPR017868">
    <property type="entry name" value="Filamin/ABP280_repeat-like"/>
</dbReference>
<keyword evidence="12" id="KW-0472">Membrane</keyword>
<dbReference type="AlphaFoldDB" id="A0AAN9TT76"/>
<dbReference type="Gene3D" id="2.60.40.10">
    <property type="entry name" value="Immunoglobulins"/>
    <property type="match status" value="1"/>
</dbReference>
<dbReference type="Pfam" id="PF05686">
    <property type="entry name" value="Glyco_transf_90"/>
    <property type="match status" value="1"/>
</dbReference>
<keyword evidence="3" id="KW-0808">Transferase</keyword>
<gene>
    <name evidence="14" type="ORF">V9T40_001725</name>
</gene>
<evidence type="ECO:0000256" key="12">
    <source>
        <dbReference type="SAM" id="Phobius"/>
    </source>
</evidence>
<proteinExistence type="inferred from homology"/>
<keyword evidence="4" id="KW-0732">Signal</keyword>
<dbReference type="GO" id="GO:0046527">
    <property type="term" value="F:glucosyltransferase activity"/>
    <property type="evidence" value="ECO:0007669"/>
    <property type="project" value="TreeGrafter"/>
</dbReference>